<protein>
    <submittedName>
        <fullName evidence="1">Uncharacterized protein</fullName>
    </submittedName>
</protein>
<organism evidence="1">
    <name type="scientific">bioreactor metagenome</name>
    <dbReference type="NCBI Taxonomy" id="1076179"/>
    <lineage>
        <taxon>unclassified sequences</taxon>
        <taxon>metagenomes</taxon>
        <taxon>ecological metagenomes</taxon>
    </lineage>
</organism>
<dbReference type="AlphaFoldDB" id="A0A644XA47"/>
<gene>
    <name evidence="1" type="ORF">SDC9_59395</name>
</gene>
<name>A0A644XA47_9ZZZZ</name>
<dbReference type="EMBL" id="VSSQ01002057">
    <property type="protein sequence ID" value="MPM13040.1"/>
    <property type="molecule type" value="Genomic_DNA"/>
</dbReference>
<comment type="caution">
    <text evidence="1">The sequence shown here is derived from an EMBL/GenBank/DDBJ whole genome shotgun (WGS) entry which is preliminary data.</text>
</comment>
<accession>A0A644XA47</accession>
<evidence type="ECO:0000313" key="1">
    <source>
        <dbReference type="EMBL" id="MPM13040.1"/>
    </source>
</evidence>
<sequence>MQLRYRQADTVGGYAVADFCPDQHFFSADRDDGRFLAMADAF</sequence>
<proteinExistence type="predicted"/>
<reference evidence="1" key="1">
    <citation type="submission" date="2019-08" db="EMBL/GenBank/DDBJ databases">
        <authorList>
            <person name="Kucharzyk K."/>
            <person name="Murdoch R.W."/>
            <person name="Higgins S."/>
            <person name="Loffler F."/>
        </authorList>
    </citation>
    <scope>NUCLEOTIDE SEQUENCE</scope>
</reference>